<evidence type="ECO:0000313" key="3">
    <source>
        <dbReference type="Proteomes" id="UP000233837"/>
    </source>
</evidence>
<gene>
    <name evidence="2" type="ORF">MA16_Dca008978</name>
</gene>
<feature type="compositionally biased region" description="Basic and acidic residues" evidence="1">
    <location>
        <begin position="14"/>
        <end position="32"/>
    </location>
</feature>
<accession>A0A2I0WRT0</accession>
<reference evidence="2 3" key="1">
    <citation type="journal article" date="2016" name="Sci. Rep.">
        <title>The Dendrobium catenatum Lindl. genome sequence provides insights into polysaccharide synthase, floral development and adaptive evolution.</title>
        <authorList>
            <person name="Zhang G.Q."/>
            <person name="Xu Q."/>
            <person name="Bian C."/>
            <person name="Tsai W.C."/>
            <person name="Yeh C.M."/>
            <person name="Liu K.W."/>
            <person name="Yoshida K."/>
            <person name="Zhang L.S."/>
            <person name="Chang S.B."/>
            <person name="Chen F."/>
            <person name="Shi Y."/>
            <person name="Su Y.Y."/>
            <person name="Zhang Y.Q."/>
            <person name="Chen L.J."/>
            <person name="Yin Y."/>
            <person name="Lin M."/>
            <person name="Huang H."/>
            <person name="Deng H."/>
            <person name="Wang Z.W."/>
            <person name="Zhu S.L."/>
            <person name="Zhao X."/>
            <person name="Deng C."/>
            <person name="Niu S.C."/>
            <person name="Huang J."/>
            <person name="Wang M."/>
            <person name="Liu G.H."/>
            <person name="Yang H.J."/>
            <person name="Xiao X.J."/>
            <person name="Hsiao Y.Y."/>
            <person name="Wu W.L."/>
            <person name="Chen Y.Y."/>
            <person name="Mitsuda N."/>
            <person name="Ohme-Takagi M."/>
            <person name="Luo Y.B."/>
            <person name="Van de Peer Y."/>
            <person name="Liu Z.J."/>
        </authorList>
    </citation>
    <scope>NUCLEOTIDE SEQUENCE [LARGE SCALE GENOMIC DNA]</scope>
    <source>
        <tissue evidence="2">The whole plant</tissue>
    </source>
</reference>
<protein>
    <submittedName>
        <fullName evidence="2">Uncharacterized protein</fullName>
    </submittedName>
</protein>
<feature type="region of interest" description="Disordered" evidence="1">
    <location>
        <begin position="14"/>
        <end position="35"/>
    </location>
</feature>
<organism evidence="2 3">
    <name type="scientific">Dendrobium catenatum</name>
    <dbReference type="NCBI Taxonomy" id="906689"/>
    <lineage>
        <taxon>Eukaryota</taxon>
        <taxon>Viridiplantae</taxon>
        <taxon>Streptophyta</taxon>
        <taxon>Embryophyta</taxon>
        <taxon>Tracheophyta</taxon>
        <taxon>Spermatophyta</taxon>
        <taxon>Magnoliopsida</taxon>
        <taxon>Liliopsida</taxon>
        <taxon>Asparagales</taxon>
        <taxon>Orchidaceae</taxon>
        <taxon>Epidendroideae</taxon>
        <taxon>Malaxideae</taxon>
        <taxon>Dendrobiinae</taxon>
        <taxon>Dendrobium</taxon>
    </lineage>
</organism>
<dbReference type="AlphaFoldDB" id="A0A2I0WRT0"/>
<evidence type="ECO:0000256" key="1">
    <source>
        <dbReference type="SAM" id="MobiDB-lite"/>
    </source>
</evidence>
<dbReference type="Proteomes" id="UP000233837">
    <property type="component" value="Unassembled WGS sequence"/>
</dbReference>
<keyword evidence="3" id="KW-1185">Reference proteome</keyword>
<dbReference type="EMBL" id="KZ502458">
    <property type="protein sequence ID" value="PKU78353.1"/>
    <property type="molecule type" value="Genomic_DNA"/>
</dbReference>
<sequence>MIIEQLEETRKELLLHDAERKQNDPSTEKEESATIQETRIVIEMAKESTEKPSRKVLNRLYNIIIHFEIPDIPGFNIRAIVDTGATSCCANSKDIPEATRETLT</sequence>
<proteinExistence type="predicted"/>
<name>A0A2I0WRT0_9ASPA</name>
<evidence type="ECO:0000313" key="2">
    <source>
        <dbReference type="EMBL" id="PKU78353.1"/>
    </source>
</evidence>
<reference evidence="2 3" key="2">
    <citation type="journal article" date="2017" name="Nature">
        <title>The Apostasia genome and the evolution of orchids.</title>
        <authorList>
            <person name="Zhang G.Q."/>
            <person name="Liu K.W."/>
            <person name="Li Z."/>
            <person name="Lohaus R."/>
            <person name="Hsiao Y.Y."/>
            <person name="Niu S.C."/>
            <person name="Wang J.Y."/>
            <person name="Lin Y.C."/>
            <person name="Xu Q."/>
            <person name="Chen L.J."/>
            <person name="Yoshida K."/>
            <person name="Fujiwara S."/>
            <person name="Wang Z.W."/>
            <person name="Zhang Y.Q."/>
            <person name="Mitsuda N."/>
            <person name="Wang M."/>
            <person name="Liu G.H."/>
            <person name="Pecoraro L."/>
            <person name="Huang H.X."/>
            <person name="Xiao X.J."/>
            <person name="Lin M."/>
            <person name="Wu X.Y."/>
            <person name="Wu W.L."/>
            <person name="Chen Y.Y."/>
            <person name="Chang S.B."/>
            <person name="Sakamoto S."/>
            <person name="Ohme-Takagi M."/>
            <person name="Yagi M."/>
            <person name="Zeng S.J."/>
            <person name="Shen C.Y."/>
            <person name="Yeh C.M."/>
            <person name="Luo Y.B."/>
            <person name="Tsai W.C."/>
            <person name="Van de Peer Y."/>
            <person name="Liu Z.J."/>
        </authorList>
    </citation>
    <scope>NUCLEOTIDE SEQUENCE [LARGE SCALE GENOMIC DNA]</scope>
    <source>
        <tissue evidence="2">The whole plant</tissue>
    </source>
</reference>